<protein>
    <submittedName>
        <fullName evidence="3">1,3-beta-glucan synthase component-domain-containing protein</fullName>
    </submittedName>
</protein>
<keyword evidence="1" id="KW-0472">Membrane</keyword>
<feature type="domain" description="Glycosyl transferase 48" evidence="2">
    <location>
        <begin position="107"/>
        <end position="195"/>
    </location>
</feature>
<dbReference type="AlphaFoldDB" id="A0A9P7DXB8"/>
<keyword evidence="4" id="KW-1185">Reference proteome</keyword>
<keyword evidence="1" id="KW-1133">Transmembrane helix</keyword>
<name>A0A9P7DXB8_9AGAM</name>
<accession>A0A9P7DXB8</accession>
<keyword evidence="1" id="KW-0812">Transmembrane</keyword>
<sequence length="284" mass="32854">MCSADASRAKSSYFLVLHSNGRSPRGMIAVQADPELLRIRSPFTLAIMYIMDLIMFFLDTYLWYIIRVVVFSVAHSFSLGLSIWMPWKDVYTRLPKRIYTKLLATAEMELLYRIENLAIVSMFGGNTEKLEWELERMARCKFKFAISMQQFSKFNKEEQENAEFLLCAYPDLQIVYLDEEPRPKGSKGWLFSMLSLFVVSDHNVCEATFPFTVMVHHRIEEIEEEAPMRHTLISMDLDTYVAKSYNAMQASVSINTIDSECEDQSNGSITMVCTTAQLSQRRQD</sequence>
<dbReference type="InterPro" id="IPR003440">
    <property type="entry name" value="Glyco_trans_48_dom"/>
</dbReference>
<feature type="transmembrane region" description="Helical" evidence="1">
    <location>
        <begin position="64"/>
        <end position="87"/>
    </location>
</feature>
<dbReference type="OrthoDB" id="1880850at2759"/>
<reference evidence="3" key="1">
    <citation type="journal article" date="2020" name="New Phytol.">
        <title>Comparative genomics reveals dynamic genome evolution in host specialist ectomycorrhizal fungi.</title>
        <authorList>
            <person name="Lofgren L.A."/>
            <person name="Nguyen N.H."/>
            <person name="Vilgalys R."/>
            <person name="Ruytinx J."/>
            <person name="Liao H.L."/>
            <person name="Branco S."/>
            <person name="Kuo A."/>
            <person name="LaButti K."/>
            <person name="Lipzen A."/>
            <person name="Andreopoulos W."/>
            <person name="Pangilinan J."/>
            <person name="Riley R."/>
            <person name="Hundley H."/>
            <person name="Na H."/>
            <person name="Barry K."/>
            <person name="Grigoriev I.V."/>
            <person name="Stajich J.E."/>
            <person name="Kennedy P.G."/>
        </authorList>
    </citation>
    <scope>NUCLEOTIDE SEQUENCE</scope>
    <source>
        <strain evidence="3">S12</strain>
    </source>
</reference>
<evidence type="ECO:0000313" key="3">
    <source>
        <dbReference type="EMBL" id="KAG1805104.1"/>
    </source>
</evidence>
<organism evidence="3 4">
    <name type="scientific">Suillus plorans</name>
    <dbReference type="NCBI Taxonomy" id="116603"/>
    <lineage>
        <taxon>Eukaryota</taxon>
        <taxon>Fungi</taxon>
        <taxon>Dikarya</taxon>
        <taxon>Basidiomycota</taxon>
        <taxon>Agaricomycotina</taxon>
        <taxon>Agaricomycetes</taxon>
        <taxon>Agaricomycetidae</taxon>
        <taxon>Boletales</taxon>
        <taxon>Suillineae</taxon>
        <taxon>Suillaceae</taxon>
        <taxon>Suillus</taxon>
    </lineage>
</organism>
<dbReference type="GO" id="GO:0003843">
    <property type="term" value="F:1,3-beta-D-glucan synthase activity"/>
    <property type="evidence" value="ECO:0007669"/>
    <property type="project" value="InterPro"/>
</dbReference>
<dbReference type="Pfam" id="PF02364">
    <property type="entry name" value="Glucan_synthase"/>
    <property type="match status" value="1"/>
</dbReference>
<dbReference type="GO" id="GO:0005886">
    <property type="term" value="C:plasma membrane"/>
    <property type="evidence" value="ECO:0007669"/>
    <property type="project" value="TreeGrafter"/>
</dbReference>
<dbReference type="PANTHER" id="PTHR12741:SF48">
    <property type="entry name" value="1,3-BETA-GLUCAN SYNTHASE COMPONENT FKS1-RELATED"/>
    <property type="match status" value="1"/>
</dbReference>
<proteinExistence type="predicted"/>
<dbReference type="GO" id="GO:0006075">
    <property type="term" value="P:(1-&gt;3)-beta-D-glucan biosynthetic process"/>
    <property type="evidence" value="ECO:0007669"/>
    <property type="project" value="InterPro"/>
</dbReference>
<dbReference type="EMBL" id="JABBWE010000003">
    <property type="protein sequence ID" value="KAG1805104.1"/>
    <property type="molecule type" value="Genomic_DNA"/>
</dbReference>
<evidence type="ECO:0000259" key="2">
    <source>
        <dbReference type="Pfam" id="PF02364"/>
    </source>
</evidence>
<evidence type="ECO:0000313" key="4">
    <source>
        <dbReference type="Proteomes" id="UP000719766"/>
    </source>
</evidence>
<dbReference type="RefSeq" id="XP_041166719.1">
    <property type="nucleotide sequence ID" value="XM_041305678.1"/>
</dbReference>
<comment type="caution">
    <text evidence="3">The sequence shown here is derived from an EMBL/GenBank/DDBJ whole genome shotgun (WGS) entry which is preliminary data.</text>
</comment>
<dbReference type="GO" id="GO:0000148">
    <property type="term" value="C:1,3-beta-D-glucan synthase complex"/>
    <property type="evidence" value="ECO:0007669"/>
    <property type="project" value="InterPro"/>
</dbReference>
<gene>
    <name evidence="3" type="ORF">HD556DRAFT_1437267</name>
</gene>
<evidence type="ECO:0000256" key="1">
    <source>
        <dbReference type="SAM" id="Phobius"/>
    </source>
</evidence>
<feature type="transmembrane region" description="Helical" evidence="1">
    <location>
        <begin position="41"/>
        <end position="58"/>
    </location>
</feature>
<dbReference type="GeneID" id="64599442"/>
<dbReference type="PANTHER" id="PTHR12741">
    <property type="entry name" value="LYST-INTERACTING PROTEIN LIP5 DOPAMINE RESPONSIVE PROTEIN DRG-1"/>
    <property type="match status" value="1"/>
</dbReference>
<dbReference type="Proteomes" id="UP000719766">
    <property type="component" value="Unassembled WGS sequence"/>
</dbReference>
<dbReference type="GO" id="GO:0051278">
    <property type="term" value="P:fungal-type cell wall polysaccharide biosynthetic process"/>
    <property type="evidence" value="ECO:0007669"/>
    <property type="project" value="TreeGrafter"/>
</dbReference>